<sequence length="87" mass="10281">MYQYTTAQCQCLVPISGYHLAAIYTNYGVSLLRFTASTKLFQRTHGRHRRVAMDHGHLHLPPERYSLCRRRSMRRSRTQQMLKNTIV</sequence>
<organism evidence="1 2">
    <name type="scientific">Zophobas morio</name>
    <dbReference type="NCBI Taxonomy" id="2755281"/>
    <lineage>
        <taxon>Eukaryota</taxon>
        <taxon>Metazoa</taxon>
        <taxon>Ecdysozoa</taxon>
        <taxon>Arthropoda</taxon>
        <taxon>Hexapoda</taxon>
        <taxon>Insecta</taxon>
        <taxon>Pterygota</taxon>
        <taxon>Neoptera</taxon>
        <taxon>Endopterygota</taxon>
        <taxon>Coleoptera</taxon>
        <taxon>Polyphaga</taxon>
        <taxon>Cucujiformia</taxon>
        <taxon>Tenebrionidae</taxon>
        <taxon>Zophobas</taxon>
    </lineage>
</organism>
<protein>
    <submittedName>
        <fullName evidence="1">Uncharacterized protein</fullName>
    </submittedName>
</protein>
<name>A0AA38M3P1_9CUCU</name>
<evidence type="ECO:0000313" key="1">
    <source>
        <dbReference type="EMBL" id="KAJ3642216.1"/>
    </source>
</evidence>
<evidence type="ECO:0000313" key="2">
    <source>
        <dbReference type="Proteomes" id="UP001168821"/>
    </source>
</evidence>
<reference evidence="1" key="1">
    <citation type="journal article" date="2023" name="G3 (Bethesda)">
        <title>Whole genome assemblies of Zophobas morio and Tenebrio molitor.</title>
        <authorList>
            <person name="Kaur S."/>
            <person name="Stinson S.A."/>
            <person name="diCenzo G.C."/>
        </authorList>
    </citation>
    <scope>NUCLEOTIDE SEQUENCE</scope>
    <source>
        <strain evidence="1">QUZm001</strain>
    </source>
</reference>
<dbReference type="AlphaFoldDB" id="A0AA38M3P1"/>
<keyword evidence="2" id="KW-1185">Reference proteome</keyword>
<accession>A0AA38M3P1</accession>
<dbReference type="EMBL" id="JALNTZ010000008">
    <property type="protein sequence ID" value="KAJ3642216.1"/>
    <property type="molecule type" value="Genomic_DNA"/>
</dbReference>
<gene>
    <name evidence="1" type="ORF">Zmor_025019</name>
</gene>
<proteinExistence type="predicted"/>
<comment type="caution">
    <text evidence="1">The sequence shown here is derived from an EMBL/GenBank/DDBJ whole genome shotgun (WGS) entry which is preliminary data.</text>
</comment>
<dbReference type="Proteomes" id="UP001168821">
    <property type="component" value="Unassembled WGS sequence"/>
</dbReference>